<dbReference type="EMBL" id="MGHF01000037">
    <property type="protein sequence ID" value="OGM61522.1"/>
    <property type="molecule type" value="Genomic_DNA"/>
</dbReference>
<dbReference type="STRING" id="1802519.A2961_04210"/>
<comment type="caution">
    <text evidence="1">The sequence shown here is derived from an EMBL/GenBank/DDBJ whole genome shotgun (WGS) entry which is preliminary data.</text>
</comment>
<protein>
    <submittedName>
        <fullName evidence="1">Uncharacterized protein</fullName>
    </submittedName>
</protein>
<gene>
    <name evidence="1" type="ORF">A2961_04210</name>
</gene>
<reference evidence="1 2" key="1">
    <citation type="journal article" date="2016" name="Nat. Commun.">
        <title>Thousands of microbial genomes shed light on interconnected biogeochemical processes in an aquifer system.</title>
        <authorList>
            <person name="Anantharaman K."/>
            <person name="Brown C.T."/>
            <person name="Hug L.A."/>
            <person name="Sharon I."/>
            <person name="Castelle C.J."/>
            <person name="Probst A.J."/>
            <person name="Thomas B.C."/>
            <person name="Singh A."/>
            <person name="Wilkins M.J."/>
            <person name="Karaoz U."/>
            <person name="Brodie E.L."/>
            <person name="Williams K.H."/>
            <person name="Hubbard S.S."/>
            <person name="Banfield J.F."/>
        </authorList>
    </citation>
    <scope>NUCLEOTIDE SEQUENCE [LARGE SCALE GENOMIC DNA]</scope>
</reference>
<dbReference type="AlphaFoldDB" id="A0A1F8BBV4"/>
<evidence type="ECO:0000313" key="1">
    <source>
        <dbReference type="EMBL" id="OGM61522.1"/>
    </source>
</evidence>
<name>A0A1F8BBV4_9BACT</name>
<organism evidence="1 2">
    <name type="scientific">Candidatus Woesebacteria bacterium RIFCSPLOWO2_01_FULL_39_21</name>
    <dbReference type="NCBI Taxonomy" id="1802519"/>
    <lineage>
        <taxon>Bacteria</taxon>
        <taxon>Candidatus Woeseibacteriota</taxon>
    </lineage>
</organism>
<evidence type="ECO:0000313" key="2">
    <source>
        <dbReference type="Proteomes" id="UP000177082"/>
    </source>
</evidence>
<accession>A0A1F8BBV4</accession>
<dbReference type="Proteomes" id="UP000177082">
    <property type="component" value="Unassembled WGS sequence"/>
</dbReference>
<sequence>MAPDRSTIPETVKYRAAERDAQKRGDMLALHGIGAQAINDGDAPLHSATTKLTQALLRSDFRIIDTLTQEERASLENFRGESPLLLNSGDLHPAPDVQAQGIPEYDEEVERAKAALFDKYPPVKAFLEDPSVYTDIGDGGERLVALKHVSDLVRNARGRIVSAAAVSLWVSKALGEIEGKEGQDIQTVRLPVKGRPSAIRGTDFILLLGHLDERMEKTRAGAYRLRTELNAGDLGRIKKN</sequence>
<proteinExistence type="predicted"/>